<evidence type="ECO:0000313" key="3">
    <source>
        <dbReference type="Proteomes" id="UP000251891"/>
    </source>
</evidence>
<dbReference type="InterPro" id="IPR024072">
    <property type="entry name" value="DHFR-like_dom_sf"/>
</dbReference>
<reference evidence="2 3" key="1">
    <citation type="submission" date="2018-06" db="EMBL/GenBank/DDBJ databases">
        <title>Actinomadura craniellae sp. nov. isolated from marine sponge Craniella sp.</title>
        <authorList>
            <person name="Li L."/>
            <person name="Xu Q.H."/>
            <person name="Lin H.W."/>
            <person name="Lu Y.H."/>
        </authorList>
    </citation>
    <scope>NUCLEOTIDE SEQUENCE [LARGE SCALE GENOMIC DNA]</scope>
    <source>
        <strain evidence="2 3">LHW63021</strain>
    </source>
</reference>
<protein>
    <submittedName>
        <fullName evidence="2">Dihydrofolate reductase</fullName>
    </submittedName>
</protein>
<evidence type="ECO:0000259" key="1">
    <source>
        <dbReference type="Pfam" id="PF01872"/>
    </source>
</evidence>
<accession>A0A365GWR3</accession>
<dbReference type="GO" id="GO:0008703">
    <property type="term" value="F:5-amino-6-(5-phosphoribosylamino)uracil reductase activity"/>
    <property type="evidence" value="ECO:0007669"/>
    <property type="project" value="InterPro"/>
</dbReference>
<keyword evidence="3" id="KW-1185">Reference proteome</keyword>
<dbReference type="GO" id="GO:0009231">
    <property type="term" value="P:riboflavin biosynthetic process"/>
    <property type="evidence" value="ECO:0007669"/>
    <property type="project" value="InterPro"/>
</dbReference>
<dbReference type="SUPFAM" id="SSF53597">
    <property type="entry name" value="Dihydrofolate reductase-like"/>
    <property type="match status" value="1"/>
</dbReference>
<dbReference type="Gene3D" id="3.40.430.10">
    <property type="entry name" value="Dihydrofolate Reductase, subunit A"/>
    <property type="match status" value="1"/>
</dbReference>
<dbReference type="PANTHER" id="PTHR38011">
    <property type="entry name" value="DIHYDROFOLATE REDUCTASE FAMILY PROTEIN (AFU_ORTHOLOGUE AFUA_8G06820)"/>
    <property type="match status" value="1"/>
</dbReference>
<gene>
    <name evidence="2" type="ORF">DPM19_31445</name>
</gene>
<dbReference type="AlphaFoldDB" id="A0A365GWR3"/>
<comment type="caution">
    <text evidence="2">The sequence shown here is derived from an EMBL/GenBank/DDBJ whole genome shotgun (WGS) entry which is preliminary data.</text>
</comment>
<dbReference type="PANTHER" id="PTHR38011:SF12">
    <property type="entry name" value="BIFUNCTIONAL DEAMINASE-REDUCTASE DOMAIN PROTEIN"/>
    <property type="match status" value="1"/>
</dbReference>
<evidence type="ECO:0000313" key="2">
    <source>
        <dbReference type="EMBL" id="RAY11267.1"/>
    </source>
</evidence>
<name>A0A365GWR3_9ACTN</name>
<feature type="domain" description="Bacterial bifunctional deaminase-reductase C-terminal" evidence="1">
    <location>
        <begin position="4"/>
        <end position="168"/>
    </location>
</feature>
<sequence>MGRVLLSMSVSLDGFSAGPDVGVERPMGEGGERLHEWMFHGNADQGVNAEAVRDLLATTGATVVGRRMFDVGVGLWQDTPYPLPCVVLTHEPREDRVEKSGTFIFVTGVEDALRRAREAAGGKDVLVMGGAHTARQFVRAGLVDEIRLQLVPVLLGAGTRLFDHLDTGRIELERTGLAGSPQVTHLCFRVVR</sequence>
<dbReference type="OrthoDB" id="2313602at2"/>
<dbReference type="InterPro" id="IPR002734">
    <property type="entry name" value="RibDG_C"/>
</dbReference>
<dbReference type="EMBL" id="QLYX01000020">
    <property type="protein sequence ID" value="RAY11267.1"/>
    <property type="molecule type" value="Genomic_DNA"/>
</dbReference>
<proteinExistence type="predicted"/>
<dbReference type="Proteomes" id="UP000251891">
    <property type="component" value="Unassembled WGS sequence"/>
</dbReference>
<dbReference type="InterPro" id="IPR050765">
    <property type="entry name" value="Riboflavin_Biosynth_HTPR"/>
</dbReference>
<dbReference type="RefSeq" id="WP_111871723.1">
    <property type="nucleotide sequence ID" value="NZ_QLYX01000020.1"/>
</dbReference>
<organism evidence="2 3">
    <name type="scientific">Actinomadura craniellae</name>
    <dbReference type="NCBI Taxonomy" id="2231787"/>
    <lineage>
        <taxon>Bacteria</taxon>
        <taxon>Bacillati</taxon>
        <taxon>Actinomycetota</taxon>
        <taxon>Actinomycetes</taxon>
        <taxon>Streptosporangiales</taxon>
        <taxon>Thermomonosporaceae</taxon>
        <taxon>Actinomadura</taxon>
    </lineage>
</organism>
<dbReference type="Pfam" id="PF01872">
    <property type="entry name" value="RibD_C"/>
    <property type="match status" value="1"/>
</dbReference>